<keyword evidence="2" id="KW-0378">Hydrolase</keyword>
<dbReference type="PATRIC" id="fig|1300347.3.peg.2226"/>
<evidence type="ECO:0000313" key="5">
    <source>
        <dbReference type="Proteomes" id="UP000077868"/>
    </source>
</evidence>
<keyword evidence="5" id="KW-1185">Reference proteome</keyword>
<dbReference type="Proteomes" id="UP000077868">
    <property type="component" value="Chromosome"/>
</dbReference>
<dbReference type="AlphaFoldDB" id="A0A1A9GJY9"/>
<name>A0A1A9GJY9_9ACTN</name>
<accession>A0A1A9GJY9</accession>
<dbReference type="GO" id="GO:0003676">
    <property type="term" value="F:nucleic acid binding"/>
    <property type="evidence" value="ECO:0007669"/>
    <property type="project" value="InterPro"/>
</dbReference>
<evidence type="ECO:0000313" key="4">
    <source>
        <dbReference type="EMBL" id="ANH38657.1"/>
    </source>
</evidence>
<dbReference type="OrthoDB" id="3830732at2"/>
<organism evidence="4 5">
    <name type="scientific">Nocardioides dokdonensis FR1436</name>
    <dbReference type="NCBI Taxonomy" id="1300347"/>
    <lineage>
        <taxon>Bacteria</taxon>
        <taxon>Bacillati</taxon>
        <taxon>Actinomycetota</taxon>
        <taxon>Actinomycetes</taxon>
        <taxon>Propionibacteriales</taxon>
        <taxon>Nocardioidaceae</taxon>
        <taxon>Nocardioides</taxon>
    </lineage>
</organism>
<feature type="domain" description="HIRAN" evidence="3">
    <location>
        <begin position="145"/>
        <end position="226"/>
    </location>
</feature>
<dbReference type="Gene3D" id="3.30.70.2330">
    <property type="match status" value="1"/>
</dbReference>
<proteinExistence type="predicted"/>
<evidence type="ECO:0000256" key="2">
    <source>
        <dbReference type="ARBA" id="ARBA00022801"/>
    </source>
</evidence>
<dbReference type="InterPro" id="IPR014905">
    <property type="entry name" value="HIRAN"/>
</dbReference>
<dbReference type="KEGG" id="ndk:I601_2232"/>
<keyword evidence="1" id="KW-0479">Metal-binding</keyword>
<dbReference type="GO" id="GO:0008270">
    <property type="term" value="F:zinc ion binding"/>
    <property type="evidence" value="ECO:0007669"/>
    <property type="project" value="InterPro"/>
</dbReference>
<dbReference type="EMBL" id="CP015079">
    <property type="protein sequence ID" value="ANH38657.1"/>
    <property type="molecule type" value="Genomic_DNA"/>
</dbReference>
<gene>
    <name evidence="4" type="ORF">I601_2232</name>
</gene>
<reference evidence="4 5" key="1">
    <citation type="submission" date="2016-03" db="EMBL/GenBank/DDBJ databases">
        <title>Complete genome sequence of a soil Actinobacterium, Nocardioides dokdonensis FR1436.</title>
        <authorList>
            <person name="Kwon S.-K."/>
            <person name="Kim K."/>
            <person name="Kim J.F."/>
        </authorList>
    </citation>
    <scope>NUCLEOTIDE SEQUENCE [LARGE SCALE GENOMIC DNA]</scope>
    <source>
        <strain evidence="4 5">FR1436</strain>
    </source>
</reference>
<sequence length="256" mass="27822">MSSSAALDASGVRPHADVPSRLLVTVRTGDPDLPGHRLYRHVGFLACRADGYEFVYASRDAFRPLLGFPDLQARYTSDEIFPLFAQRIMNAKRPDRARYLEALDLDEQSEPWEVLVRSGGRRAGDTIEVLPEPVIGPDGATSCVFLVHGVRHCGPQASAEICGLSAGDSLALRWEEDNPVNPRAVLVLNNSGTELGYVPDPLVEYVQTVMTASEARLSVVRANGPEVGSHLRLLVRLDGFVPVGYQPFPAPVNPGP</sequence>
<protein>
    <recommendedName>
        <fullName evidence="3">HIRAN domain-containing protein</fullName>
    </recommendedName>
</protein>
<dbReference type="STRING" id="1300347.I601_2232"/>
<dbReference type="Pfam" id="PF08797">
    <property type="entry name" value="HIRAN"/>
    <property type="match status" value="1"/>
</dbReference>
<evidence type="ECO:0000256" key="1">
    <source>
        <dbReference type="ARBA" id="ARBA00022723"/>
    </source>
</evidence>
<dbReference type="GO" id="GO:0016818">
    <property type="term" value="F:hydrolase activity, acting on acid anhydrides, in phosphorus-containing anhydrides"/>
    <property type="evidence" value="ECO:0007669"/>
    <property type="project" value="InterPro"/>
</dbReference>
<evidence type="ECO:0000259" key="3">
    <source>
        <dbReference type="Pfam" id="PF08797"/>
    </source>
</evidence>